<organism evidence="2 3">
    <name type="scientific">Methylocaldum marinum</name>
    <dbReference type="NCBI Taxonomy" id="1432792"/>
    <lineage>
        <taxon>Bacteria</taxon>
        <taxon>Pseudomonadati</taxon>
        <taxon>Pseudomonadota</taxon>
        <taxon>Gammaproteobacteria</taxon>
        <taxon>Methylococcales</taxon>
        <taxon>Methylococcaceae</taxon>
        <taxon>Methylocaldum</taxon>
    </lineage>
</organism>
<accession>A0A250KZX7</accession>
<reference evidence="2 3" key="1">
    <citation type="submission" date="2016-12" db="EMBL/GenBank/DDBJ databases">
        <title>Genome sequencing of Methylocaldum marinum.</title>
        <authorList>
            <person name="Takeuchi M."/>
            <person name="Kamagata Y."/>
            <person name="Hiraoka S."/>
            <person name="Oshima K."/>
            <person name="Hattori M."/>
            <person name="Iwasaki W."/>
        </authorList>
    </citation>
    <scope>NUCLEOTIDE SEQUENCE [LARGE SCALE GENOMIC DNA]</scope>
    <source>
        <strain evidence="2 3">S8</strain>
    </source>
</reference>
<keyword evidence="1" id="KW-0812">Transmembrane</keyword>
<sequence length="166" mass="18369">MPLIKLFLDICFFKKGPQDVPASGLLLALAILAYSVVGVVLLGLERDWRGAVVEAAVEGLMLFAFIYTALHLRRKIPRLQKTATALYACDALISAAAIPFLAWLSATPEVKGVYFFLMFLMLWHLAVVGHILRHALAISFFFGVGLAFGYIIVSYQVMMALFDRVT</sequence>
<evidence type="ECO:0000256" key="1">
    <source>
        <dbReference type="SAM" id="Phobius"/>
    </source>
</evidence>
<gene>
    <name evidence="2" type="ORF">sS8_5273</name>
</gene>
<evidence type="ECO:0008006" key="4">
    <source>
        <dbReference type="Google" id="ProtNLM"/>
    </source>
</evidence>
<dbReference type="KEGG" id="mmai:sS8_5273"/>
<keyword evidence="3" id="KW-1185">Reference proteome</keyword>
<evidence type="ECO:0000313" key="3">
    <source>
        <dbReference type="Proteomes" id="UP000266313"/>
    </source>
</evidence>
<dbReference type="Proteomes" id="UP000266313">
    <property type="component" value="Chromosome"/>
</dbReference>
<feature type="transmembrane region" description="Helical" evidence="1">
    <location>
        <begin position="84"/>
        <end position="106"/>
    </location>
</feature>
<dbReference type="RefSeq" id="WP_119632222.1">
    <property type="nucleotide sequence ID" value="NZ_AP017928.1"/>
</dbReference>
<evidence type="ECO:0000313" key="2">
    <source>
        <dbReference type="EMBL" id="BBA37195.1"/>
    </source>
</evidence>
<dbReference type="OrthoDB" id="6717649at2"/>
<name>A0A250KZX7_9GAMM</name>
<feature type="transmembrane region" description="Helical" evidence="1">
    <location>
        <begin position="20"/>
        <end position="44"/>
    </location>
</feature>
<protein>
    <recommendedName>
        <fullName evidence="4">Yip1 domain-containing protein</fullName>
    </recommendedName>
</protein>
<dbReference type="AlphaFoldDB" id="A0A250KZX7"/>
<keyword evidence="1" id="KW-0472">Membrane</keyword>
<feature type="transmembrane region" description="Helical" evidence="1">
    <location>
        <begin position="139"/>
        <end position="162"/>
    </location>
</feature>
<keyword evidence="1" id="KW-1133">Transmembrane helix</keyword>
<feature type="transmembrane region" description="Helical" evidence="1">
    <location>
        <begin position="112"/>
        <end position="132"/>
    </location>
</feature>
<dbReference type="EMBL" id="AP017928">
    <property type="protein sequence ID" value="BBA37195.1"/>
    <property type="molecule type" value="Genomic_DNA"/>
</dbReference>
<proteinExistence type="predicted"/>
<feature type="transmembrane region" description="Helical" evidence="1">
    <location>
        <begin position="50"/>
        <end position="72"/>
    </location>
</feature>